<feature type="signal peptide" evidence="1">
    <location>
        <begin position="1"/>
        <end position="23"/>
    </location>
</feature>
<accession>A0A5C3LUD2</accession>
<evidence type="ECO:0000313" key="2">
    <source>
        <dbReference type="EMBL" id="TFK36405.1"/>
    </source>
</evidence>
<feature type="chain" id="PRO_5022758899" description="Secreted protein" evidence="1">
    <location>
        <begin position="24"/>
        <end position="173"/>
    </location>
</feature>
<keyword evidence="1" id="KW-0732">Signal</keyword>
<evidence type="ECO:0000256" key="1">
    <source>
        <dbReference type="SAM" id="SignalP"/>
    </source>
</evidence>
<name>A0A5C3LUD2_9AGAR</name>
<evidence type="ECO:0000313" key="3">
    <source>
        <dbReference type="Proteomes" id="UP000308652"/>
    </source>
</evidence>
<evidence type="ECO:0008006" key="4">
    <source>
        <dbReference type="Google" id="ProtNLM"/>
    </source>
</evidence>
<keyword evidence="3" id="KW-1185">Reference proteome</keyword>
<reference evidence="2 3" key="1">
    <citation type="journal article" date="2019" name="Nat. Ecol. Evol.">
        <title>Megaphylogeny resolves global patterns of mushroom evolution.</title>
        <authorList>
            <person name="Varga T."/>
            <person name="Krizsan K."/>
            <person name="Foldi C."/>
            <person name="Dima B."/>
            <person name="Sanchez-Garcia M."/>
            <person name="Sanchez-Ramirez S."/>
            <person name="Szollosi G.J."/>
            <person name="Szarkandi J.G."/>
            <person name="Papp V."/>
            <person name="Albert L."/>
            <person name="Andreopoulos W."/>
            <person name="Angelini C."/>
            <person name="Antonin V."/>
            <person name="Barry K.W."/>
            <person name="Bougher N.L."/>
            <person name="Buchanan P."/>
            <person name="Buyck B."/>
            <person name="Bense V."/>
            <person name="Catcheside P."/>
            <person name="Chovatia M."/>
            <person name="Cooper J."/>
            <person name="Damon W."/>
            <person name="Desjardin D."/>
            <person name="Finy P."/>
            <person name="Geml J."/>
            <person name="Haridas S."/>
            <person name="Hughes K."/>
            <person name="Justo A."/>
            <person name="Karasinski D."/>
            <person name="Kautmanova I."/>
            <person name="Kiss B."/>
            <person name="Kocsube S."/>
            <person name="Kotiranta H."/>
            <person name="LaButti K.M."/>
            <person name="Lechner B.E."/>
            <person name="Liimatainen K."/>
            <person name="Lipzen A."/>
            <person name="Lukacs Z."/>
            <person name="Mihaltcheva S."/>
            <person name="Morgado L.N."/>
            <person name="Niskanen T."/>
            <person name="Noordeloos M.E."/>
            <person name="Ohm R.A."/>
            <person name="Ortiz-Santana B."/>
            <person name="Ovrebo C."/>
            <person name="Racz N."/>
            <person name="Riley R."/>
            <person name="Savchenko A."/>
            <person name="Shiryaev A."/>
            <person name="Soop K."/>
            <person name="Spirin V."/>
            <person name="Szebenyi C."/>
            <person name="Tomsovsky M."/>
            <person name="Tulloss R.E."/>
            <person name="Uehling J."/>
            <person name="Grigoriev I.V."/>
            <person name="Vagvolgyi C."/>
            <person name="Papp T."/>
            <person name="Martin F.M."/>
            <person name="Miettinen O."/>
            <person name="Hibbett D.S."/>
            <person name="Nagy L.G."/>
        </authorList>
    </citation>
    <scope>NUCLEOTIDE SEQUENCE [LARGE SCALE GENOMIC DNA]</scope>
    <source>
        <strain evidence="2 3">CBS 166.37</strain>
    </source>
</reference>
<proteinExistence type="predicted"/>
<organism evidence="2 3">
    <name type="scientific">Crucibulum laeve</name>
    <dbReference type="NCBI Taxonomy" id="68775"/>
    <lineage>
        <taxon>Eukaryota</taxon>
        <taxon>Fungi</taxon>
        <taxon>Dikarya</taxon>
        <taxon>Basidiomycota</taxon>
        <taxon>Agaricomycotina</taxon>
        <taxon>Agaricomycetes</taxon>
        <taxon>Agaricomycetidae</taxon>
        <taxon>Agaricales</taxon>
        <taxon>Agaricineae</taxon>
        <taxon>Nidulariaceae</taxon>
        <taxon>Crucibulum</taxon>
    </lineage>
</organism>
<protein>
    <recommendedName>
        <fullName evidence="4">Secreted protein</fullName>
    </recommendedName>
</protein>
<sequence>MKEQNFKFHLLLFLSSVIQSASWLSFRDPINMTRFKECEKREGVEVGSRDTLPISYHLRISQRRDTSKSNGSFIHRTNFGLARIELGFKQALPRSYGRAESAAGVHIAMGLILAKASHLSNLLLILLHIQSGTRRGAYLHTCTHCNHAQGCFRPGGITALACVNTFTDVIETT</sequence>
<dbReference type="EMBL" id="ML213614">
    <property type="protein sequence ID" value="TFK36405.1"/>
    <property type="molecule type" value="Genomic_DNA"/>
</dbReference>
<dbReference type="Proteomes" id="UP000308652">
    <property type="component" value="Unassembled WGS sequence"/>
</dbReference>
<gene>
    <name evidence="2" type="ORF">BDQ12DRAFT_249620</name>
</gene>
<dbReference type="AlphaFoldDB" id="A0A5C3LUD2"/>